<accession>I7MH85</accession>
<dbReference type="SUPFAM" id="SSF56112">
    <property type="entry name" value="Protein kinase-like (PK-like)"/>
    <property type="match status" value="1"/>
</dbReference>
<dbReference type="InterPro" id="IPR000719">
    <property type="entry name" value="Prot_kinase_dom"/>
</dbReference>
<organism evidence="3 4">
    <name type="scientific">Tetrahymena thermophila (strain SB210)</name>
    <dbReference type="NCBI Taxonomy" id="312017"/>
    <lineage>
        <taxon>Eukaryota</taxon>
        <taxon>Sar</taxon>
        <taxon>Alveolata</taxon>
        <taxon>Ciliophora</taxon>
        <taxon>Intramacronucleata</taxon>
        <taxon>Oligohymenophorea</taxon>
        <taxon>Hymenostomatida</taxon>
        <taxon>Tetrahymenina</taxon>
        <taxon>Tetrahymenidae</taxon>
        <taxon>Tetrahymena</taxon>
    </lineage>
</organism>
<evidence type="ECO:0000259" key="2">
    <source>
        <dbReference type="PROSITE" id="PS50011"/>
    </source>
</evidence>
<reference evidence="4" key="1">
    <citation type="journal article" date="2006" name="PLoS Biol.">
        <title>Macronuclear genome sequence of the ciliate Tetrahymena thermophila, a model eukaryote.</title>
        <authorList>
            <person name="Eisen J.A."/>
            <person name="Coyne R.S."/>
            <person name="Wu M."/>
            <person name="Wu D."/>
            <person name="Thiagarajan M."/>
            <person name="Wortman J.R."/>
            <person name="Badger J.H."/>
            <person name="Ren Q."/>
            <person name="Amedeo P."/>
            <person name="Jones K.M."/>
            <person name="Tallon L.J."/>
            <person name="Delcher A.L."/>
            <person name="Salzberg S.L."/>
            <person name="Silva J.C."/>
            <person name="Haas B.J."/>
            <person name="Majoros W.H."/>
            <person name="Farzad M."/>
            <person name="Carlton J.M."/>
            <person name="Smith R.K. Jr."/>
            <person name="Garg J."/>
            <person name="Pearlman R.E."/>
            <person name="Karrer K.M."/>
            <person name="Sun L."/>
            <person name="Manning G."/>
            <person name="Elde N.C."/>
            <person name="Turkewitz A.P."/>
            <person name="Asai D.J."/>
            <person name="Wilkes D.E."/>
            <person name="Wang Y."/>
            <person name="Cai H."/>
            <person name="Collins K."/>
            <person name="Stewart B.A."/>
            <person name="Lee S.R."/>
            <person name="Wilamowska K."/>
            <person name="Weinberg Z."/>
            <person name="Ruzzo W.L."/>
            <person name="Wloga D."/>
            <person name="Gaertig J."/>
            <person name="Frankel J."/>
            <person name="Tsao C.-C."/>
            <person name="Gorovsky M.A."/>
            <person name="Keeling P.J."/>
            <person name="Waller R.F."/>
            <person name="Patron N.J."/>
            <person name="Cherry J.M."/>
            <person name="Stover N.A."/>
            <person name="Krieger C.J."/>
            <person name="del Toro C."/>
            <person name="Ryder H.F."/>
            <person name="Williamson S.C."/>
            <person name="Barbeau R.A."/>
            <person name="Hamilton E.P."/>
            <person name="Orias E."/>
        </authorList>
    </citation>
    <scope>NUCLEOTIDE SEQUENCE [LARGE SCALE GENOMIC DNA]</scope>
    <source>
        <strain evidence="4">SB210</strain>
    </source>
</reference>
<dbReference type="OrthoDB" id="312177at2759"/>
<dbReference type="GeneID" id="7829587"/>
<keyword evidence="3" id="KW-0808">Transferase</keyword>
<dbReference type="Gene3D" id="3.30.200.20">
    <property type="entry name" value="Phosphorylase Kinase, domain 1"/>
    <property type="match status" value="1"/>
</dbReference>
<proteinExistence type="predicted"/>
<dbReference type="Gene3D" id="1.10.510.10">
    <property type="entry name" value="Transferase(Phosphotransferase) domain 1"/>
    <property type="match status" value="1"/>
</dbReference>
<dbReference type="PANTHER" id="PTHR44167">
    <property type="entry name" value="OVARIAN-SPECIFIC SERINE/THREONINE-PROTEIN KINASE LOK-RELATED"/>
    <property type="match status" value="1"/>
</dbReference>
<dbReference type="InterPro" id="IPR011009">
    <property type="entry name" value="Kinase-like_dom_sf"/>
</dbReference>
<feature type="domain" description="Protein kinase" evidence="2">
    <location>
        <begin position="54"/>
        <end position="312"/>
    </location>
</feature>
<name>I7MH85_TETTS</name>
<dbReference type="GO" id="GO:0005634">
    <property type="term" value="C:nucleus"/>
    <property type="evidence" value="ECO:0007669"/>
    <property type="project" value="TreeGrafter"/>
</dbReference>
<gene>
    <name evidence="3" type="ORF">TTHERM_00058450</name>
</gene>
<dbReference type="EMBL" id="GG662853">
    <property type="protein sequence ID" value="EAR87333.2"/>
    <property type="molecule type" value="Genomic_DNA"/>
</dbReference>
<evidence type="ECO:0000313" key="3">
    <source>
        <dbReference type="EMBL" id="EAR87333.2"/>
    </source>
</evidence>
<feature type="region of interest" description="Disordered" evidence="1">
    <location>
        <begin position="391"/>
        <end position="410"/>
    </location>
</feature>
<dbReference type="PROSITE" id="PS50011">
    <property type="entry name" value="PROTEIN_KINASE_DOM"/>
    <property type="match status" value="1"/>
</dbReference>
<dbReference type="eggNOG" id="KOG0583">
    <property type="taxonomic scope" value="Eukaryota"/>
</dbReference>
<dbReference type="GO" id="GO:0004674">
    <property type="term" value="F:protein serine/threonine kinase activity"/>
    <property type="evidence" value="ECO:0007669"/>
    <property type="project" value="TreeGrafter"/>
</dbReference>
<evidence type="ECO:0000256" key="1">
    <source>
        <dbReference type="SAM" id="MobiDB-lite"/>
    </source>
</evidence>
<dbReference type="Proteomes" id="UP000009168">
    <property type="component" value="Unassembled WGS sequence"/>
</dbReference>
<dbReference type="KEGG" id="tet:TTHERM_00058450"/>
<keyword evidence="3" id="KW-0418">Kinase</keyword>
<dbReference type="STRING" id="312017.I7MH85"/>
<protein>
    <submittedName>
        <fullName evidence="3">Kinase domain protein</fullName>
    </submittedName>
</protein>
<sequence length="445" mass="51198">MGAVESQQQDKALTNVTDSVLLDRVFLKKIALKLNIQEAEAQDIKEYLNQKGYTFSNRLLGKTPSTKILRALNKQGKSVAIKILKCNSMKDYEKNQNEFKLMKLFNSDYIIKVQELLEYRTQDKLLHFLIMERCLYDLHSQLMLMTVNQSHPDIYKICLDLIRGLQDIHNKNTVHLDIKPHNIVLGADNKWKFIDMGISNQLSTNDGYVSKLKGLTLNYCSPEQYQQFYGINKVKATKSSDTFSLGLVFLKLTGVTIPKSDVEKSKQESYNYVSFFNPKFPELNIIINQMLSQIPDQRPQLIEIEENLKKIIKSSTSSNNLSPLKQHRKNNSSVTVPIPMKSIQNPVNQDVESSFFDYKKLTPLKLRKEAQFDKKNTSFDMIDKNMLSPVKSSLNLPKMSQSDQRKQNSSQINLNKHPNIQKFALPQIQQRSSVQSVFQSAYISK</sequence>
<dbReference type="GO" id="GO:0044773">
    <property type="term" value="P:mitotic DNA damage checkpoint signaling"/>
    <property type="evidence" value="ECO:0007669"/>
    <property type="project" value="TreeGrafter"/>
</dbReference>
<keyword evidence="4" id="KW-1185">Reference proteome</keyword>
<dbReference type="RefSeq" id="XP_001007578.2">
    <property type="nucleotide sequence ID" value="XM_001007578.2"/>
</dbReference>
<dbReference type="AlphaFoldDB" id="I7MH85"/>
<evidence type="ECO:0000313" key="4">
    <source>
        <dbReference type="Proteomes" id="UP000009168"/>
    </source>
</evidence>
<dbReference type="GO" id="GO:0005524">
    <property type="term" value="F:ATP binding"/>
    <property type="evidence" value="ECO:0007669"/>
    <property type="project" value="InterPro"/>
</dbReference>
<dbReference type="Pfam" id="PF00069">
    <property type="entry name" value="Pkinase"/>
    <property type="match status" value="1"/>
</dbReference>
<dbReference type="InParanoid" id="I7MH85"/>
<dbReference type="PANTHER" id="PTHR44167:SF30">
    <property type="entry name" value="PHOSPHORYLASE KINASE"/>
    <property type="match status" value="1"/>
</dbReference>
<dbReference type="SMART" id="SM00220">
    <property type="entry name" value="S_TKc"/>
    <property type="match status" value="1"/>
</dbReference>